<dbReference type="Proteomes" id="UP001234202">
    <property type="component" value="Unassembled WGS sequence"/>
</dbReference>
<dbReference type="EMBL" id="JASBWV010000001">
    <property type="protein sequence ID" value="KAJ9127973.1"/>
    <property type="molecule type" value="Genomic_DNA"/>
</dbReference>
<evidence type="ECO:0000313" key="2">
    <source>
        <dbReference type="Proteomes" id="UP001234202"/>
    </source>
</evidence>
<reference evidence="1" key="1">
    <citation type="submission" date="2023-04" db="EMBL/GenBank/DDBJ databases">
        <title>Draft Genome sequencing of Naganishia species isolated from polar environments using Oxford Nanopore Technology.</title>
        <authorList>
            <person name="Leo P."/>
            <person name="Venkateswaran K."/>
        </authorList>
    </citation>
    <scope>NUCLEOTIDE SEQUENCE</scope>
    <source>
        <strain evidence="1">DBVPG 5303</strain>
    </source>
</reference>
<accession>A0ACC2XVC5</accession>
<evidence type="ECO:0000313" key="1">
    <source>
        <dbReference type="EMBL" id="KAJ9127973.1"/>
    </source>
</evidence>
<keyword evidence="2" id="KW-1185">Reference proteome</keyword>
<protein>
    <submittedName>
        <fullName evidence="1">Uncharacterized protein</fullName>
    </submittedName>
</protein>
<comment type="caution">
    <text evidence="1">The sequence shown here is derived from an EMBL/GenBank/DDBJ whole genome shotgun (WGS) entry which is preliminary data.</text>
</comment>
<sequence>MPKPNKSSATSNTRKKQNAKKGADGKPMRQKTLKPDDPSMKGLTKAQRKALKENRPRVFVPPPRPPVPARPDPLDAQGLARTLPAELVVILRRLGKKDAITRRKGIDELKELWVDLVVTAQKSDGQDTDDEISWKEDALTEALPVWLHHLPSLLLSPSHRTASLQLHTRLLKVPAIKSSLLNTLSLGLLPGQHHGRDVLGTWMTAALEEGRRGTVGSGEEVMTAWEEFVDWSFGSQDDGAVAVKLNMSENLDLLLDYLRLAILEPQELYRQVHPPPVKAPESPAPVITSKKGGKDKGLKGQSAKGYFTPTIEREIEQSDIDIDSLNERSTRYQMSGLLGLAYVLQHVSEGALEKENFTELLTETMLWDLFTTPANAEDASQVAAPPVRQALYEVFFALASRFETYTRSQLLGTAGSSFLRNIWTEMDASVWAGRATVEAVVAFLTKYKEIWLYEEDLVEDTELDTEASQRNESAAHSEDEDDDTDEEEEAQEAGTPEDSPTSETLGQTAYRNFLGYLQRGCNGSPSAGYQLVLVVVSTLPEKLLSPDSDGLDTLCNSLWAAHEARLLPSATGFNQSAFYDLVSTILDCIVFLNIRNFKGRSAAAESNSPSYPEIEAAVSSQIRRVWTEGVLVEASKLVRMTRMIGAEKKTEFYRMAVNVASAAARVEKVSHSTAKRTLEEVSQATIEAFTPNDDAESQAPNAILVPRLQVLLEALEQGYNDERVIKATTDQISVSVASRALHHVLRSITFQSEIDRLAREDYPKMLAHLLSKRGLQLIDVEECKRDLQNVLVGHISQLLGTVDADLIAPVYIEYLKLLSGDTAQGVWQQLSYAVGKLPQPAIYTHTRVLLMTGMGPDLRVQSGDTAWGVIAIQAGENALSSDSAKPEAVELVKFLFVAEDQSVLLSLLEMLGPAITKDPGHILQSDIHRDVFPQLFKLAFLFSTHGLAADLQQKALQIWRESCSRLSAENLVLLNTIIRRHLLDLITDVEAILSPYEILGNLFQQEKSDVCLEIQMQFDPEELNMTEVLHQRLRLGYGRTSSWVLDALLPYERTPSSQNSASFDNYGRSNYGRAVEAIIYSVHSDIASIKESPSLLVHITLASRLAADALDGMGSYGIYSDTISRYYLKSICRESEQVISYAISSLAADLPISWHQSAMTSMTKGNALSDTLSALLYDLATQHGGHEAYMRSLRDIIERVLRSTDTVIAERWLAFASGLNSKPETALAIVTAVNKNLEKSPRLHRLRNELASQLTGVKLSNVSTEGLRILRLLNAVTPPEQSEDIFLPQQRAIFLMQHLNGWLVSEDEAAEDITEEIEARIALLFSALAPIVQDVAGSHWNSIYDMISSNLEVVTFANEDTYNLMYSTLALLETVQKLAMTNKALRANWSEKADQVKTAANLLLTAQPGLRRTATSAILLDMTIGILDRTGDDIAFFDSMEKVYPMLGFADLPVQRSLYHILRKSIHARTASLVVEIETEASSAESETLAQLPSVLIGLAGQARDESVSLFFKSEGAESHPSLRTGCLMTFVPTTLKSIYSTGNTAGIDRYAVDQYYIEFIEQPEDNVLEGLRAHVFYRALEAIPTLIRAWYEGCKDRQLTMAFMSAVTKFYSPALIKKEFDVLRQPGAISDLEDDNLTIKIVSGAPEVNAKYIIDEQPMEVSIRWPAEFPLRSVEVKDLGRVGVTENKWRGWIFNLQQMIMSRNGLIVEALKLFKNNVTLHFEGKTECSIVSNIAARHMGRYLLTSPLKLDTLVLLNHSNERSFIAVKNMSNLQKQVPCKLLTPVVQELEFFFVSHV</sequence>
<name>A0ACC2XVC5_9TREE</name>
<proteinExistence type="predicted"/>
<gene>
    <name evidence="1" type="ORF">QFC24_000259</name>
</gene>
<organism evidence="1 2">
    <name type="scientific">Naganishia onofrii</name>
    <dbReference type="NCBI Taxonomy" id="1851511"/>
    <lineage>
        <taxon>Eukaryota</taxon>
        <taxon>Fungi</taxon>
        <taxon>Dikarya</taxon>
        <taxon>Basidiomycota</taxon>
        <taxon>Agaricomycotina</taxon>
        <taxon>Tremellomycetes</taxon>
        <taxon>Filobasidiales</taxon>
        <taxon>Filobasidiaceae</taxon>
        <taxon>Naganishia</taxon>
    </lineage>
</organism>